<feature type="domain" description="HTH cro/C1-type" evidence="1">
    <location>
        <begin position="19"/>
        <end position="73"/>
    </location>
</feature>
<dbReference type="Gene3D" id="1.10.260.40">
    <property type="entry name" value="lambda repressor-like DNA-binding domains"/>
    <property type="match status" value="1"/>
</dbReference>
<dbReference type="Pfam" id="PF13560">
    <property type="entry name" value="HTH_31"/>
    <property type="match status" value="1"/>
</dbReference>
<sequence length="285" mass="32117">MSDGDRSPTLRLRRLGREMRRLRDAAGMTIQQAADELEWSTSKISRLENGLTRRPDVHVIRVLCAAYQVEDEQMVNGLVTLAREARHPAWWTVYRDVFRGPYVGLEAEAAAISSYQLGLIPGLLQTPDYARAITRAASVRDSAEVERRVAARMERQRILEKDDPTRLWAVIDEAALLRTVHLPQVHARQLRRLIETSPLSHVKLQVLPMSAGPHAGLAGQFVILDFPDPTDRSIVYLETPADGLYLEETGELDRFRLMFRHLSDSALSADASIAYLSNLVDRLEG</sequence>
<dbReference type="RefSeq" id="WP_111166468.1">
    <property type="nucleotide sequence ID" value="NZ_POUA01000041.1"/>
</dbReference>
<evidence type="ECO:0000313" key="2">
    <source>
        <dbReference type="EMBL" id="PZG51536.1"/>
    </source>
</evidence>
<dbReference type="InterPro" id="IPR043917">
    <property type="entry name" value="DUF5753"/>
</dbReference>
<gene>
    <name evidence="2" type="ORF">C1I98_08165</name>
</gene>
<dbReference type="SUPFAM" id="SSF47413">
    <property type="entry name" value="lambda repressor-like DNA-binding domains"/>
    <property type="match status" value="1"/>
</dbReference>
<name>A0A2W2GPT7_9ACTN</name>
<keyword evidence="3" id="KW-1185">Reference proteome</keyword>
<dbReference type="SMART" id="SM00530">
    <property type="entry name" value="HTH_XRE"/>
    <property type="match status" value="1"/>
</dbReference>
<dbReference type="EMBL" id="POUA01000041">
    <property type="protein sequence ID" value="PZG51536.1"/>
    <property type="molecule type" value="Genomic_DNA"/>
</dbReference>
<dbReference type="GO" id="GO:0003677">
    <property type="term" value="F:DNA binding"/>
    <property type="evidence" value="ECO:0007669"/>
    <property type="project" value="InterPro"/>
</dbReference>
<dbReference type="Pfam" id="PF19054">
    <property type="entry name" value="DUF5753"/>
    <property type="match status" value="1"/>
</dbReference>
<organism evidence="2 3">
    <name type="scientific">Spongiactinospora gelatinilytica</name>
    <dbReference type="NCBI Taxonomy" id="2666298"/>
    <lineage>
        <taxon>Bacteria</taxon>
        <taxon>Bacillati</taxon>
        <taxon>Actinomycetota</taxon>
        <taxon>Actinomycetes</taxon>
        <taxon>Streptosporangiales</taxon>
        <taxon>Streptosporangiaceae</taxon>
        <taxon>Spongiactinospora</taxon>
    </lineage>
</organism>
<dbReference type="InterPro" id="IPR010982">
    <property type="entry name" value="Lambda_DNA-bd_dom_sf"/>
</dbReference>
<proteinExistence type="predicted"/>
<dbReference type="InterPro" id="IPR001387">
    <property type="entry name" value="Cro/C1-type_HTH"/>
</dbReference>
<accession>A0A2W2GPT7</accession>
<protein>
    <submittedName>
        <fullName evidence="2">Transcriptional regulator</fullName>
    </submittedName>
</protein>
<dbReference type="PROSITE" id="PS50943">
    <property type="entry name" value="HTH_CROC1"/>
    <property type="match status" value="1"/>
</dbReference>
<reference evidence="2 3" key="1">
    <citation type="submission" date="2018-01" db="EMBL/GenBank/DDBJ databases">
        <title>Draft genome sequence of Sphaerisporangium sp. 7K107.</title>
        <authorList>
            <person name="Sahin N."/>
            <person name="Saygin H."/>
            <person name="Ay H."/>
        </authorList>
    </citation>
    <scope>NUCLEOTIDE SEQUENCE [LARGE SCALE GENOMIC DNA]</scope>
    <source>
        <strain evidence="2 3">7K107</strain>
    </source>
</reference>
<comment type="caution">
    <text evidence="2">The sequence shown here is derived from an EMBL/GenBank/DDBJ whole genome shotgun (WGS) entry which is preliminary data.</text>
</comment>
<dbReference type="CDD" id="cd00093">
    <property type="entry name" value="HTH_XRE"/>
    <property type="match status" value="1"/>
</dbReference>
<dbReference type="Proteomes" id="UP000248544">
    <property type="component" value="Unassembled WGS sequence"/>
</dbReference>
<evidence type="ECO:0000313" key="3">
    <source>
        <dbReference type="Proteomes" id="UP000248544"/>
    </source>
</evidence>
<evidence type="ECO:0000259" key="1">
    <source>
        <dbReference type="PROSITE" id="PS50943"/>
    </source>
</evidence>
<dbReference type="AlphaFoldDB" id="A0A2W2GPT7"/>